<dbReference type="EMBL" id="HACG01049883">
    <property type="protein sequence ID" value="CEK96748.1"/>
    <property type="molecule type" value="Transcribed_RNA"/>
</dbReference>
<dbReference type="AlphaFoldDB" id="A0A0B7BUR3"/>
<protein>
    <submittedName>
        <fullName evidence="2">Uncharacterized protein</fullName>
    </submittedName>
</protein>
<organism evidence="2">
    <name type="scientific">Arion vulgaris</name>
    <dbReference type="NCBI Taxonomy" id="1028688"/>
    <lineage>
        <taxon>Eukaryota</taxon>
        <taxon>Metazoa</taxon>
        <taxon>Spiralia</taxon>
        <taxon>Lophotrochozoa</taxon>
        <taxon>Mollusca</taxon>
        <taxon>Gastropoda</taxon>
        <taxon>Heterobranchia</taxon>
        <taxon>Euthyneura</taxon>
        <taxon>Panpulmonata</taxon>
        <taxon>Eupulmonata</taxon>
        <taxon>Stylommatophora</taxon>
        <taxon>Helicina</taxon>
        <taxon>Arionoidea</taxon>
        <taxon>Arionidae</taxon>
        <taxon>Arion</taxon>
    </lineage>
</organism>
<feature type="non-terminal residue" evidence="2">
    <location>
        <position position="1"/>
    </location>
</feature>
<name>A0A0B7BUR3_9EUPU</name>
<proteinExistence type="predicted"/>
<feature type="compositionally biased region" description="Polar residues" evidence="1">
    <location>
        <begin position="24"/>
        <end position="33"/>
    </location>
</feature>
<evidence type="ECO:0000313" key="2">
    <source>
        <dbReference type="EMBL" id="CEK96748.1"/>
    </source>
</evidence>
<evidence type="ECO:0000256" key="1">
    <source>
        <dbReference type="SAM" id="MobiDB-lite"/>
    </source>
</evidence>
<gene>
    <name evidence="2" type="primary">ORF213323</name>
</gene>
<accession>A0A0B7BUR3</accession>
<feature type="region of interest" description="Disordered" evidence="1">
    <location>
        <begin position="1"/>
        <end position="33"/>
    </location>
</feature>
<sequence>LSMTKQRSRSTSAQTSRRSRPSTGGNQWQPVTKWSVNRSITPFGEFPCEDTSTFLNNNGLKIMDRPKTVGSGRVRGRIAELLLSELESDTKTRLLSK</sequence>
<reference evidence="2" key="1">
    <citation type="submission" date="2014-12" db="EMBL/GenBank/DDBJ databases">
        <title>Insight into the proteome of Arion vulgaris.</title>
        <authorList>
            <person name="Aradska J."/>
            <person name="Bulat T."/>
            <person name="Smidak R."/>
            <person name="Sarate P."/>
            <person name="Gangsoo J."/>
            <person name="Sialana F."/>
            <person name="Bilban M."/>
            <person name="Lubec G."/>
        </authorList>
    </citation>
    <scope>NUCLEOTIDE SEQUENCE</scope>
    <source>
        <tissue evidence="2">Skin</tissue>
    </source>
</reference>